<dbReference type="AlphaFoldDB" id="A0A5R8ZGM7"/>
<dbReference type="Proteomes" id="UP000309819">
    <property type="component" value="Unassembled WGS sequence"/>
</dbReference>
<sequence>MTESQWSSLLPLPIGSHADHRAQLSLHLAGQTSRADLEHFIHTCFATVHQADVQHYLPELLALHDSHGRLIAAAGMRPANQGPLFLERYLDAPLETAVAQIAGAPLERACLVEVGNLASLSAGSARIMIIAVTWLLATRGFEWVAFTGAATLINSFQRLGLTPTVLAVADPRRLQGQVDEWGTYYEQRPQVFAGNIGYGFAALARSGVFQRLGLPVLVEEAGHAA</sequence>
<dbReference type="RefSeq" id="WP_138217557.1">
    <property type="nucleotide sequence ID" value="NZ_VAUO01000001.1"/>
</dbReference>
<keyword evidence="2" id="KW-1185">Reference proteome</keyword>
<dbReference type="Pfam" id="PF12261">
    <property type="entry name" value="T_hemolysin"/>
    <property type="match status" value="1"/>
</dbReference>
<evidence type="ECO:0000313" key="2">
    <source>
        <dbReference type="Proteomes" id="UP000309819"/>
    </source>
</evidence>
<dbReference type="EMBL" id="VAUO01000001">
    <property type="protein sequence ID" value="TLP64919.1"/>
    <property type="molecule type" value="Genomic_DNA"/>
</dbReference>
<reference evidence="1 2" key="1">
    <citation type="submission" date="2019-05" db="EMBL/GenBank/DDBJ databases">
        <title>Pseudomonas sp. SC006 isolated from lettuce that can produce HBGAs.</title>
        <authorList>
            <person name="Wang D."/>
            <person name="Liao N."/>
            <person name="Liu D."/>
            <person name="Zhang Z."/>
            <person name="Zou S."/>
        </authorList>
    </citation>
    <scope>NUCLEOTIDE SEQUENCE [LARGE SCALE GENOMIC DNA]</scope>
    <source>
        <strain evidence="1 2">SC006</strain>
    </source>
</reference>
<accession>A0A5R8ZGM7</accession>
<proteinExistence type="predicted"/>
<comment type="caution">
    <text evidence="1">The sequence shown here is derived from an EMBL/GenBank/DDBJ whole genome shotgun (WGS) entry which is preliminary data.</text>
</comment>
<dbReference type="OrthoDB" id="7432757at2"/>
<name>A0A5R8ZGM7_9PSED</name>
<organism evidence="1 2">
    <name type="scientific">Pseudomonas mosselii</name>
    <dbReference type="NCBI Taxonomy" id="78327"/>
    <lineage>
        <taxon>Bacteria</taxon>
        <taxon>Pseudomonadati</taxon>
        <taxon>Pseudomonadota</taxon>
        <taxon>Gammaproteobacteria</taxon>
        <taxon>Pseudomonadales</taxon>
        <taxon>Pseudomonadaceae</taxon>
        <taxon>Pseudomonas</taxon>
    </lineage>
</organism>
<protein>
    <submittedName>
        <fullName evidence="1">Thermostable hemolysin</fullName>
    </submittedName>
</protein>
<dbReference type="InterPro" id="IPR022050">
    <property type="entry name" value="T_hemolysin"/>
</dbReference>
<gene>
    <name evidence="1" type="ORF">FEM01_01695</name>
</gene>
<evidence type="ECO:0000313" key="1">
    <source>
        <dbReference type="EMBL" id="TLP64919.1"/>
    </source>
</evidence>